<comment type="caution">
    <text evidence="2">The sequence shown here is derived from an EMBL/GenBank/DDBJ whole genome shotgun (WGS) entry which is preliminary data.</text>
</comment>
<dbReference type="AlphaFoldDB" id="A0A495W4L6"/>
<dbReference type="EMBL" id="RBXO01000001">
    <property type="protein sequence ID" value="RKT54738.1"/>
    <property type="molecule type" value="Genomic_DNA"/>
</dbReference>
<reference evidence="2 3" key="1">
    <citation type="submission" date="2018-10" db="EMBL/GenBank/DDBJ databases">
        <title>Sequencing the genomes of 1000 actinobacteria strains.</title>
        <authorList>
            <person name="Klenk H.-P."/>
        </authorList>
    </citation>
    <scope>NUCLEOTIDE SEQUENCE [LARGE SCALE GENOMIC DNA]</scope>
    <source>
        <strain evidence="2 3">DSM 43800</strain>
    </source>
</reference>
<feature type="compositionally biased region" description="Basic and acidic residues" evidence="1">
    <location>
        <begin position="82"/>
        <end position="92"/>
    </location>
</feature>
<accession>A0A495W4L6</accession>
<name>A0A495W4L6_9PSEU</name>
<evidence type="ECO:0000313" key="3">
    <source>
        <dbReference type="Proteomes" id="UP000282084"/>
    </source>
</evidence>
<sequence length="270" mass="29067">MRPLGATPAGRPVRRSPAVLAPDRSPTASSPFDRSADNRGHFSGTQVNSVPPGAGRRDDVAARRASADDNSGGRGPARPKIRCAESRARRADGIPVRGPPNRDAVDFRFGRGSFRGRPKPARPRSAPTATGNSTLHRPYAINAPTGRTRAGRPAPQWADQRGLADNGPEPSALPNRARCRSESRTPRGRSRVRRFRANGGRCASVTRTTRARPALSALWVAQPTPGRGFLAALARRFPRARPSGVQMGFRGRTNTCHPNDLPAPFPNHLE</sequence>
<protein>
    <submittedName>
        <fullName evidence="2">Uncharacterized protein</fullName>
    </submittedName>
</protein>
<gene>
    <name evidence="2" type="ORF">C8E97_3386</name>
</gene>
<feature type="compositionally biased region" description="Pro residues" evidence="1">
    <location>
        <begin position="261"/>
        <end position="270"/>
    </location>
</feature>
<keyword evidence="3" id="KW-1185">Reference proteome</keyword>
<evidence type="ECO:0000256" key="1">
    <source>
        <dbReference type="SAM" id="MobiDB-lite"/>
    </source>
</evidence>
<dbReference type="Proteomes" id="UP000282084">
    <property type="component" value="Unassembled WGS sequence"/>
</dbReference>
<organism evidence="2 3">
    <name type="scientific">Saccharothrix australiensis</name>
    <dbReference type="NCBI Taxonomy" id="2072"/>
    <lineage>
        <taxon>Bacteria</taxon>
        <taxon>Bacillati</taxon>
        <taxon>Actinomycetota</taxon>
        <taxon>Actinomycetes</taxon>
        <taxon>Pseudonocardiales</taxon>
        <taxon>Pseudonocardiaceae</taxon>
        <taxon>Saccharothrix</taxon>
    </lineage>
</organism>
<feature type="region of interest" description="Disordered" evidence="1">
    <location>
        <begin position="244"/>
        <end position="270"/>
    </location>
</feature>
<feature type="region of interest" description="Disordered" evidence="1">
    <location>
        <begin position="1"/>
        <end position="190"/>
    </location>
</feature>
<feature type="compositionally biased region" description="Basic and acidic residues" evidence="1">
    <location>
        <begin position="55"/>
        <end position="67"/>
    </location>
</feature>
<evidence type="ECO:0000313" key="2">
    <source>
        <dbReference type="EMBL" id="RKT54738.1"/>
    </source>
</evidence>
<proteinExistence type="predicted"/>